<evidence type="ECO:0000313" key="2">
    <source>
        <dbReference type="Proteomes" id="UP000765509"/>
    </source>
</evidence>
<reference evidence="1" key="1">
    <citation type="submission" date="2021-03" db="EMBL/GenBank/DDBJ databases">
        <title>Draft genome sequence of rust myrtle Austropuccinia psidii MF-1, a brazilian biotype.</title>
        <authorList>
            <person name="Quecine M.C."/>
            <person name="Pachon D.M.R."/>
            <person name="Bonatelli M.L."/>
            <person name="Correr F.H."/>
            <person name="Franceschini L.M."/>
            <person name="Leite T.F."/>
            <person name="Margarido G.R.A."/>
            <person name="Almeida C.A."/>
            <person name="Ferrarezi J.A."/>
            <person name="Labate C.A."/>
        </authorList>
    </citation>
    <scope>NUCLEOTIDE SEQUENCE</scope>
    <source>
        <strain evidence="1">MF-1</strain>
    </source>
</reference>
<comment type="caution">
    <text evidence="1">The sequence shown here is derived from an EMBL/GenBank/DDBJ whole genome shotgun (WGS) entry which is preliminary data.</text>
</comment>
<sequence>MLTFRSTAFQWQKALEEQEGWALWERAQVTGSRQREVARWTNVGEPIPTVGRPIQSSSEVPIPKINNQVVVKRLRQISYSPTTPDSRGSDKLDGEEVEVISTLVGHSSSSSPIQPPSKKFHTNLIPSTPRNFQPVLYSVPTLVPPPSPKSSIYRPMLASPMKPSPIPYPRPSTVLNSHQLQTVARIRRRR</sequence>
<gene>
    <name evidence="1" type="ORF">O181_011017</name>
</gene>
<dbReference type="AlphaFoldDB" id="A0A9Q3BUW8"/>
<evidence type="ECO:0000313" key="1">
    <source>
        <dbReference type="EMBL" id="MBW0471302.1"/>
    </source>
</evidence>
<name>A0A9Q3BUW8_9BASI</name>
<keyword evidence="2" id="KW-1185">Reference proteome</keyword>
<protein>
    <submittedName>
        <fullName evidence="1">Uncharacterized protein</fullName>
    </submittedName>
</protein>
<organism evidence="1 2">
    <name type="scientific">Austropuccinia psidii MF-1</name>
    <dbReference type="NCBI Taxonomy" id="1389203"/>
    <lineage>
        <taxon>Eukaryota</taxon>
        <taxon>Fungi</taxon>
        <taxon>Dikarya</taxon>
        <taxon>Basidiomycota</taxon>
        <taxon>Pucciniomycotina</taxon>
        <taxon>Pucciniomycetes</taxon>
        <taxon>Pucciniales</taxon>
        <taxon>Sphaerophragmiaceae</taxon>
        <taxon>Austropuccinia</taxon>
    </lineage>
</organism>
<proteinExistence type="predicted"/>
<dbReference type="Proteomes" id="UP000765509">
    <property type="component" value="Unassembled WGS sequence"/>
</dbReference>
<accession>A0A9Q3BUW8</accession>
<dbReference type="EMBL" id="AVOT02002719">
    <property type="protein sequence ID" value="MBW0471302.1"/>
    <property type="molecule type" value="Genomic_DNA"/>
</dbReference>